<dbReference type="OrthoDB" id="2037876at2"/>
<dbReference type="AlphaFoldDB" id="A0A173UB57"/>
<reference evidence="3 4" key="1">
    <citation type="submission" date="2015-09" db="EMBL/GenBank/DDBJ databases">
        <authorList>
            <consortium name="Pathogen Informatics"/>
        </authorList>
    </citation>
    <scope>NUCLEOTIDE SEQUENCE [LARGE SCALE GENOMIC DNA]</scope>
    <source>
        <strain evidence="3 4">2789STDY5834961</strain>
    </source>
</reference>
<feature type="transmembrane region" description="Helical" evidence="1">
    <location>
        <begin position="56"/>
        <end position="74"/>
    </location>
</feature>
<gene>
    <name evidence="3" type="ORF">ERS852573_02016</name>
</gene>
<keyword evidence="1" id="KW-1133">Transmembrane helix</keyword>
<accession>A0A173UB57</accession>
<organism evidence="3 4">
    <name type="scientific">Dorea longicatena</name>
    <dbReference type="NCBI Taxonomy" id="88431"/>
    <lineage>
        <taxon>Bacteria</taxon>
        <taxon>Bacillati</taxon>
        <taxon>Bacillota</taxon>
        <taxon>Clostridia</taxon>
        <taxon>Lachnospirales</taxon>
        <taxon>Lachnospiraceae</taxon>
        <taxon>Dorea</taxon>
    </lineage>
</organism>
<evidence type="ECO:0000313" key="4">
    <source>
        <dbReference type="Proteomes" id="UP000095597"/>
    </source>
</evidence>
<name>A0A173UB57_9FIRM</name>
<evidence type="ECO:0000313" key="3">
    <source>
        <dbReference type="EMBL" id="CUN12039.1"/>
    </source>
</evidence>
<dbReference type="InterPro" id="IPR025588">
    <property type="entry name" value="YcxB-like_C"/>
</dbReference>
<feature type="transmembrane region" description="Helical" evidence="1">
    <location>
        <begin position="21"/>
        <end position="44"/>
    </location>
</feature>
<protein>
    <recommendedName>
        <fullName evidence="2">YcxB-like C-terminal domain-containing protein</fullName>
    </recommendedName>
</protein>
<sequence length="179" mass="21359">MFVNEYVMTRKRYDKWAAPKFWKLPIFYVYCIIFAAGTFGWIYFHHVGASLRWQSVGATLSFIALYRGVFFKWMHADKTFRVTRAQYFNGKDWTCKVMIREKDIALFINNKINNHVNWEDLTKFEEAKTYYKLTSKDQIEGVMLDKDSFTEGDSSSFKQWMLEQHPEIKYGPIDSAFDK</sequence>
<feature type="domain" description="YcxB-like C-terminal" evidence="2">
    <location>
        <begin position="108"/>
        <end position="161"/>
    </location>
</feature>
<keyword evidence="1" id="KW-0472">Membrane</keyword>
<evidence type="ECO:0000259" key="2">
    <source>
        <dbReference type="Pfam" id="PF14317"/>
    </source>
</evidence>
<evidence type="ECO:0000256" key="1">
    <source>
        <dbReference type="SAM" id="Phobius"/>
    </source>
</evidence>
<dbReference type="Pfam" id="PF14317">
    <property type="entry name" value="YcxB"/>
    <property type="match status" value="1"/>
</dbReference>
<dbReference type="RefSeq" id="WP_055214634.1">
    <property type="nucleotide sequence ID" value="NZ_CAXVIO010000004.1"/>
</dbReference>
<dbReference type="Proteomes" id="UP000095597">
    <property type="component" value="Unassembled WGS sequence"/>
</dbReference>
<keyword evidence="1" id="KW-0812">Transmembrane</keyword>
<dbReference type="EMBL" id="CYXO01000012">
    <property type="protein sequence ID" value="CUN12039.1"/>
    <property type="molecule type" value="Genomic_DNA"/>
</dbReference>
<proteinExistence type="predicted"/>